<comment type="caution">
    <text evidence="2">The sequence shown here is derived from an EMBL/GenBank/DDBJ whole genome shotgun (WGS) entry which is preliminary data.</text>
</comment>
<gene>
    <name evidence="2" type="ORF">EC973_003343</name>
</gene>
<organism evidence="2 3">
    <name type="scientific">Apophysomyces ossiformis</name>
    <dbReference type="NCBI Taxonomy" id="679940"/>
    <lineage>
        <taxon>Eukaryota</taxon>
        <taxon>Fungi</taxon>
        <taxon>Fungi incertae sedis</taxon>
        <taxon>Mucoromycota</taxon>
        <taxon>Mucoromycotina</taxon>
        <taxon>Mucoromycetes</taxon>
        <taxon>Mucorales</taxon>
        <taxon>Mucorineae</taxon>
        <taxon>Mucoraceae</taxon>
        <taxon>Apophysomyces</taxon>
    </lineage>
</organism>
<keyword evidence="3" id="KW-1185">Reference proteome</keyword>
<dbReference type="PANTHER" id="PTHR37049">
    <property type="entry name" value="PEPTIDASE S41 FAMILY PROTEIN"/>
    <property type="match status" value="1"/>
</dbReference>
<dbReference type="AlphaFoldDB" id="A0A8H7BWE4"/>
<dbReference type="CDD" id="cd19495">
    <property type="entry name" value="Elp6"/>
    <property type="match status" value="1"/>
</dbReference>
<dbReference type="GO" id="GO:0002098">
    <property type="term" value="P:tRNA wobble uridine modification"/>
    <property type="evidence" value="ECO:0007669"/>
    <property type="project" value="InterPro"/>
</dbReference>
<dbReference type="InterPro" id="IPR029045">
    <property type="entry name" value="ClpP/crotonase-like_dom_sf"/>
</dbReference>
<evidence type="ECO:0000259" key="1">
    <source>
        <dbReference type="Pfam" id="PF03572"/>
    </source>
</evidence>
<dbReference type="Proteomes" id="UP000605846">
    <property type="component" value="Unassembled WGS sequence"/>
</dbReference>
<dbReference type="GO" id="GO:0008236">
    <property type="term" value="F:serine-type peptidase activity"/>
    <property type="evidence" value="ECO:0007669"/>
    <property type="project" value="InterPro"/>
</dbReference>
<dbReference type="InterPro" id="IPR018627">
    <property type="entry name" value="ELP6"/>
</dbReference>
<evidence type="ECO:0000313" key="2">
    <source>
        <dbReference type="EMBL" id="KAF7732596.1"/>
    </source>
</evidence>
<dbReference type="InterPro" id="IPR005151">
    <property type="entry name" value="Tail-specific_protease"/>
</dbReference>
<reference evidence="2" key="1">
    <citation type="submission" date="2020-01" db="EMBL/GenBank/DDBJ databases">
        <title>Genome Sequencing of Three Apophysomyces-Like Fungal Strains Confirms a Novel Fungal Genus in the Mucoromycota with divergent Burkholderia-like Endosymbiotic Bacteria.</title>
        <authorList>
            <person name="Stajich J.E."/>
            <person name="Macias A.M."/>
            <person name="Carter-House D."/>
            <person name="Lovett B."/>
            <person name="Kasson L.R."/>
            <person name="Berry K."/>
            <person name="Grigoriev I."/>
            <person name="Chang Y."/>
            <person name="Spatafora J."/>
            <person name="Kasson M.T."/>
        </authorList>
    </citation>
    <scope>NUCLEOTIDE SEQUENCE</scope>
    <source>
        <strain evidence="2">NRRL A-21654</strain>
    </source>
</reference>
<dbReference type="InterPro" id="IPR052766">
    <property type="entry name" value="S41A_metabolite_peptidase"/>
</dbReference>
<name>A0A8H7BWE4_9FUNG</name>
<sequence>MGYPTLDTALAFPGHLPPERAHIVITDTLKSDANFLIHHFIGNHIKSGHFTTLVGLAQIFNHYFLIGRKLGINLQALKQSGQFSFLDGVTHLNSYTKNSPYPPSQVPSAPSGLLDGSEIDNNDVLRSFYHIIKSHVVKPRSLLILDDASVLLLSGFDLRSVSTFIKKLKMHMESIRGTLITVIHADEEGSEDIEQDMFVKSTIESAELVLQVQALGSGLARDVHGQEIAAAPPSVEGLSTVPVNISHGLDVIQNEKWQSDRAFQDAVALLLDKVHDAHLVYSPFCYRQFVFWQPIQLNSLVRNQRLIVNVAYVKDDIWPEAQKSWVGCEVTHIDDEKALDMVVNYAVNNNGESKDVNTCYNNIMNTKSYFHGWDDGADDLGYHRFLPAQEIHSYTMRCPKKGTLAIQEDFDEPFTVKVPWVAQVPQGFIDADSYWNNYCKSSHSSFSKRNLAKGFDMEELKMIHEGQAFDLSPQNAVGGSRGPYAEFITLDGQNEKVGVIDIQSFSIPASDRQAFVDDFLAGLENFEKKGIEKIILDLSSNGGGDACAGEFIINTFFNSTPMYPSDIKYTPFLERVVKKAYEQQATKWIDYQSPNYEGADWYTHTLTHTRGNDQVKFSEPVSLSCDAWNSSLANNSKFSNRKWKASDMLILSDGRCGSTCAIVASRLRISHKVPAMGLGGIRGNHMQFASFPGGESERLSSFLMDLQSLGLESDPDAPSPFPERADMGWTFREVYRPSTGAVGDERDLLEYSVINADCRMHFNDDNADDVKKLWAEVAQAMLSGQCPVNGE</sequence>
<dbReference type="Gene3D" id="3.90.226.10">
    <property type="entry name" value="2-enoyl-CoA Hydratase, Chain A, domain 1"/>
    <property type="match status" value="1"/>
</dbReference>
<dbReference type="PANTHER" id="PTHR37049:SF4">
    <property type="entry name" value="RHODANESE DOMAIN-CONTAINING PROTEIN"/>
    <property type="match status" value="1"/>
</dbReference>
<dbReference type="GO" id="GO:0006508">
    <property type="term" value="P:proteolysis"/>
    <property type="evidence" value="ECO:0007669"/>
    <property type="project" value="InterPro"/>
</dbReference>
<protein>
    <recommendedName>
        <fullName evidence="1">Tail specific protease domain-containing protein</fullName>
    </recommendedName>
</protein>
<dbReference type="Pfam" id="PF09807">
    <property type="entry name" value="ELP6"/>
    <property type="match status" value="1"/>
</dbReference>
<dbReference type="UniPathway" id="UPA00988"/>
<dbReference type="Gene3D" id="3.40.50.300">
    <property type="entry name" value="P-loop containing nucleotide triphosphate hydrolases"/>
    <property type="match status" value="1"/>
</dbReference>
<dbReference type="SUPFAM" id="SSF52096">
    <property type="entry name" value="ClpP/crotonase"/>
    <property type="match status" value="1"/>
</dbReference>
<dbReference type="Pfam" id="PF03572">
    <property type="entry name" value="Peptidase_S41"/>
    <property type="match status" value="1"/>
</dbReference>
<dbReference type="EMBL" id="JABAYA010000002">
    <property type="protein sequence ID" value="KAF7732596.1"/>
    <property type="molecule type" value="Genomic_DNA"/>
</dbReference>
<evidence type="ECO:0000313" key="3">
    <source>
        <dbReference type="Proteomes" id="UP000605846"/>
    </source>
</evidence>
<proteinExistence type="predicted"/>
<accession>A0A8H7BWE4</accession>
<dbReference type="GO" id="GO:0033588">
    <property type="term" value="C:elongator holoenzyme complex"/>
    <property type="evidence" value="ECO:0007669"/>
    <property type="project" value="InterPro"/>
</dbReference>
<feature type="domain" description="Tail specific protease" evidence="1">
    <location>
        <begin position="496"/>
        <end position="568"/>
    </location>
</feature>
<dbReference type="InterPro" id="IPR027417">
    <property type="entry name" value="P-loop_NTPase"/>
</dbReference>
<dbReference type="OrthoDB" id="27214at2759"/>